<dbReference type="STRING" id="1123384.AJ81_08095"/>
<dbReference type="FunFam" id="3.10.105.10:FF:000034">
    <property type="entry name" value="Oligopeptide ABC transporter, periplasmic oligopeptide-binding protein"/>
    <property type="match status" value="1"/>
</dbReference>
<sequence>MCMRVRLLVVCVLALIVSWAFAWGVYATPADMEKQTGKKITQYKESPMLADLVKQGKLPPVQERLPEEPLVVIPHEEVGQFGGTWRRVWKGLADQWGIYKIVEPHLVYWDMEGGSFLPGLAKAWDILEDGRVYIFYLRKGVKWSDGHPYTADDILFWVEDMVANNDLTPTKPEWFRIGGQETKVTKIDDYTIKFEFGKPYALFMLQVAYSTGFTGAPKHYLKQFHPKYTPMEKIEEEMKKVSGVNTWVDLFNQKNNIVRNVELPVLGPWKAITDPTEPFYVLERNPYFWAVDIEGNQLPYIDYIRHEYVTDNEIILLRAISGQIDMQWRHIGGLAAGAGNYTLLKENEKKGDYRVLNWIAANGSVSRVSLNPAHPDPVLRKIFNDVRFRRALSLAIDREEISEVLFNGMAKPRQASFVSGSAYYDPEWEKAYADYNPDLANKLLDEMGLKWDAKREYRLLPDGRPLRFTVEVTGQMHADVWTMVKEHWKRIGVWIEVNNIERSLLETRMGTGEYDAAVWAFDRAAQPLASPMLTFPAVTQYSDWWYAPWSTWIQAYLKGETPPADAEVPPQEVIRLVDLWQMIQTATSDEEIKEYMREVTKIHRENLWLIGTVGEDLSPAIVKNNFRNVPEKIVTDDVLRSPLNAMPMQFFIKQK</sequence>
<dbReference type="AlphaFoldDB" id="A0A0X1KSE6"/>
<organism evidence="3 4">
    <name type="scientific">Pseudothermotoga hypogea DSM 11164 = NBRC 106472</name>
    <dbReference type="NCBI Taxonomy" id="1123384"/>
    <lineage>
        <taxon>Bacteria</taxon>
        <taxon>Thermotogati</taxon>
        <taxon>Thermotogota</taxon>
        <taxon>Thermotogae</taxon>
        <taxon>Thermotogales</taxon>
        <taxon>Thermotogaceae</taxon>
        <taxon>Pseudothermotoga</taxon>
    </lineage>
</organism>
<feature type="domain" description="Solute-binding protein family 5" evidence="2">
    <location>
        <begin position="117"/>
        <end position="522"/>
    </location>
</feature>
<dbReference type="GO" id="GO:0015833">
    <property type="term" value="P:peptide transport"/>
    <property type="evidence" value="ECO:0007669"/>
    <property type="project" value="TreeGrafter"/>
</dbReference>
<dbReference type="PANTHER" id="PTHR30290:SF62">
    <property type="entry name" value="OLIGOPEPTIDE ABC TRANSPORTER, PERIPLASMIC OLIGOPEPTIDE-BINDING PROTEIN"/>
    <property type="match status" value="1"/>
</dbReference>
<dbReference type="KEGG" id="phy:AJ81_08095"/>
<dbReference type="PANTHER" id="PTHR30290">
    <property type="entry name" value="PERIPLASMIC BINDING COMPONENT OF ABC TRANSPORTER"/>
    <property type="match status" value="1"/>
</dbReference>
<dbReference type="EMBL" id="CP007141">
    <property type="protein sequence ID" value="AJC74141.1"/>
    <property type="molecule type" value="Genomic_DNA"/>
</dbReference>
<evidence type="ECO:0000313" key="4">
    <source>
        <dbReference type="Proteomes" id="UP000077469"/>
    </source>
</evidence>
<name>A0A0X1KSE6_9THEM</name>
<reference evidence="3 4" key="1">
    <citation type="submission" date="2014-01" db="EMBL/GenBank/DDBJ databases">
        <title>Genome sequencing of Thermotog hypogea.</title>
        <authorList>
            <person name="Zhang X."/>
            <person name="Alvare G."/>
            <person name="Fristensky B."/>
            <person name="Chen L."/>
            <person name="Suen T."/>
            <person name="Chen Q."/>
            <person name="Ma K."/>
        </authorList>
    </citation>
    <scope>NUCLEOTIDE SEQUENCE [LARGE SCALE GENOMIC DNA]</scope>
    <source>
        <strain evidence="3 4">DSM 11164</strain>
    </source>
</reference>
<dbReference type="PROSITE" id="PS01040">
    <property type="entry name" value="SBP_BACTERIAL_5"/>
    <property type="match status" value="1"/>
</dbReference>
<gene>
    <name evidence="3" type="ORF">AJ81_08095</name>
</gene>
<feature type="chain" id="PRO_5006945753" evidence="1">
    <location>
        <begin position="23"/>
        <end position="655"/>
    </location>
</feature>
<dbReference type="SUPFAM" id="SSF53850">
    <property type="entry name" value="Periplasmic binding protein-like II"/>
    <property type="match status" value="1"/>
</dbReference>
<dbReference type="GO" id="GO:1904680">
    <property type="term" value="F:peptide transmembrane transporter activity"/>
    <property type="evidence" value="ECO:0007669"/>
    <property type="project" value="TreeGrafter"/>
</dbReference>
<proteinExistence type="predicted"/>
<accession>A0A0X1KSE6</accession>
<dbReference type="Proteomes" id="UP000077469">
    <property type="component" value="Chromosome"/>
</dbReference>
<protein>
    <submittedName>
        <fullName evidence="3">Peptide ABC transporter substrate-binding protein</fullName>
    </submittedName>
</protein>
<feature type="signal peptide" evidence="1">
    <location>
        <begin position="1"/>
        <end position="22"/>
    </location>
</feature>
<keyword evidence="1" id="KW-0732">Signal</keyword>
<dbReference type="InterPro" id="IPR023765">
    <property type="entry name" value="SBP_5_CS"/>
</dbReference>
<dbReference type="Gene3D" id="3.40.190.10">
    <property type="entry name" value="Periplasmic binding protein-like II"/>
    <property type="match status" value="1"/>
</dbReference>
<dbReference type="PATRIC" id="fig|1123384.7.peg.1622"/>
<dbReference type="GO" id="GO:0042597">
    <property type="term" value="C:periplasmic space"/>
    <property type="evidence" value="ECO:0007669"/>
    <property type="project" value="UniProtKB-ARBA"/>
</dbReference>
<dbReference type="InterPro" id="IPR000914">
    <property type="entry name" value="SBP_5_dom"/>
</dbReference>
<dbReference type="GO" id="GO:0043190">
    <property type="term" value="C:ATP-binding cassette (ABC) transporter complex"/>
    <property type="evidence" value="ECO:0007669"/>
    <property type="project" value="InterPro"/>
</dbReference>
<evidence type="ECO:0000256" key="1">
    <source>
        <dbReference type="SAM" id="SignalP"/>
    </source>
</evidence>
<evidence type="ECO:0000259" key="2">
    <source>
        <dbReference type="Pfam" id="PF00496"/>
    </source>
</evidence>
<dbReference type="PaxDb" id="1123384-AJ81_08095"/>
<evidence type="ECO:0000313" key="3">
    <source>
        <dbReference type="EMBL" id="AJC74141.1"/>
    </source>
</evidence>
<dbReference type="InterPro" id="IPR039424">
    <property type="entry name" value="SBP_5"/>
</dbReference>
<dbReference type="Gene3D" id="3.10.105.10">
    <property type="entry name" value="Dipeptide-binding Protein, Domain 3"/>
    <property type="match status" value="1"/>
</dbReference>
<keyword evidence="4" id="KW-1185">Reference proteome</keyword>
<dbReference type="CDD" id="cd08500">
    <property type="entry name" value="PBP2_NikA_DppA_OppA_like_4"/>
    <property type="match status" value="1"/>
</dbReference>
<dbReference type="Pfam" id="PF00496">
    <property type="entry name" value="SBP_bac_5"/>
    <property type="match status" value="1"/>
</dbReference>